<gene>
    <name evidence="2" type="ORF">ECRASSUSDP1_LOCUS24357</name>
</gene>
<evidence type="ECO:0000256" key="1">
    <source>
        <dbReference type="SAM" id="Coils"/>
    </source>
</evidence>
<evidence type="ECO:0000313" key="3">
    <source>
        <dbReference type="Proteomes" id="UP001295684"/>
    </source>
</evidence>
<dbReference type="AlphaFoldDB" id="A0AAD1Y1J8"/>
<dbReference type="Proteomes" id="UP001295684">
    <property type="component" value="Unassembled WGS sequence"/>
</dbReference>
<comment type="caution">
    <text evidence="2">The sequence shown here is derived from an EMBL/GenBank/DDBJ whole genome shotgun (WGS) entry which is preliminary data.</text>
</comment>
<feature type="coiled-coil region" evidence="1">
    <location>
        <begin position="224"/>
        <end position="331"/>
    </location>
</feature>
<proteinExistence type="predicted"/>
<sequence>MKVPKCGYAGDCGGIEYLVKSTQDNVFMEDLFVCANCLNSRYPGEQFVQIPKPDDILHCLDSVEYNLIKIEHFKEWHKLEKLWRKMLPDLDEYKDRHRQLNCDLASAKSTNSWESLPYLLIESRVLLHTLFDSQLWKEYCKEQTCREFRDAKHGTRKMYSASKVWVNRQMMKLRDNIANSEYGRLSKKFEQTRKQCNGQENLIKEQKTKIAQQNNSSMFREIELTKIKEDLQQKNEIIKKQKAQVKEKSELIEKQKAKTEKKKKKILTQKELLDKLNKEKLTYEKEIERLTIENKQARKVQVEQRNEIELLNDERIIAKKEENKKQDFKENSHKDTVSSDILKFVQEKQQEIKKEGRLGFYFSDKRYGQLLEQLSNDIMPPLNELNFYFSDMLKDSQALCILNGFLSNSIRESIQKFSICMYSLSPLTQYKASVAKVLPLINNEILMSSFTLSQKDFEDLLVAAQHTNTIQFHECTIETDKECNFSKRLQAATFQTLDFSGTGVDERSAWIEGHYKRFNNIMTGLAKVKSIKNREISLIAREDDLYIEEGKKIIGDLGLDKISLFIDQEEYSELIDDDNY</sequence>
<evidence type="ECO:0000313" key="2">
    <source>
        <dbReference type="EMBL" id="CAI2382869.1"/>
    </source>
</evidence>
<reference evidence="2" key="1">
    <citation type="submission" date="2023-07" db="EMBL/GenBank/DDBJ databases">
        <authorList>
            <consortium name="AG Swart"/>
            <person name="Singh M."/>
            <person name="Singh A."/>
            <person name="Seah K."/>
            <person name="Emmerich C."/>
        </authorList>
    </citation>
    <scope>NUCLEOTIDE SEQUENCE</scope>
    <source>
        <strain evidence="2">DP1</strain>
    </source>
</reference>
<organism evidence="2 3">
    <name type="scientific">Euplotes crassus</name>
    <dbReference type="NCBI Taxonomy" id="5936"/>
    <lineage>
        <taxon>Eukaryota</taxon>
        <taxon>Sar</taxon>
        <taxon>Alveolata</taxon>
        <taxon>Ciliophora</taxon>
        <taxon>Intramacronucleata</taxon>
        <taxon>Spirotrichea</taxon>
        <taxon>Hypotrichia</taxon>
        <taxon>Euplotida</taxon>
        <taxon>Euplotidae</taxon>
        <taxon>Moneuplotes</taxon>
    </lineage>
</organism>
<protein>
    <submittedName>
        <fullName evidence="2">Uncharacterized protein</fullName>
    </submittedName>
</protein>
<keyword evidence="3" id="KW-1185">Reference proteome</keyword>
<keyword evidence="1" id="KW-0175">Coiled coil</keyword>
<name>A0AAD1Y1J8_EUPCR</name>
<accession>A0AAD1Y1J8</accession>
<dbReference type="EMBL" id="CAMPGE010025074">
    <property type="protein sequence ID" value="CAI2382869.1"/>
    <property type="molecule type" value="Genomic_DNA"/>
</dbReference>